<accession>A0ACC2JJ18</accession>
<reference evidence="1" key="1">
    <citation type="submission" date="2022-12" db="EMBL/GenBank/DDBJ databases">
        <title>Genome Sequence of Lasiodiplodia mahajangana.</title>
        <authorList>
            <person name="Buettner E."/>
        </authorList>
    </citation>
    <scope>NUCLEOTIDE SEQUENCE</scope>
    <source>
        <strain evidence="1">VT137</strain>
    </source>
</reference>
<dbReference type="Proteomes" id="UP001153332">
    <property type="component" value="Unassembled WGS sequence"/>
</dbReference>
<protein>
    <submittedName>
        <fullName evidence="1">Uncharacterized protein</fullName>
    </submittedName>
</protein>
<keyword evidence="2" id="KW-1185">Reference proteome</keyword>
<evidence type="ECO:0000313" key="2">
    <source>
        <dbReference type="Proteomes" id="UP001153332"/>
    </source>
</evidence>
<sequence length="731" mass="82133">MHDAGGRYPAPGQVPGLIDTYYPGALQAVRSAEAALGVSEDRKLHVQFMSSKWLAGDPRSNSAVAGDGLTGFDDHNYIGFGVSDNGSQDVLMQSACRDSRVVDGESFEITGEWSMTSNVDWQDADFFKRFWTAQQQLYEKPGMAGWIYWMWKTELNDPRWTYSYATYLNYIPTDAAGLEKNVYWDYLKEMRTVMVPERPKPVLWETNIDAVEVLHRKSAARGAICVPAAVSQIAVQLGRALSASKGSAKEYQDLRRDLDSFVGVLTLVIATYQQHEQSPWLCGLGKTTKLVVDECAELIQTALDAWSQKYGENLKEGGSQNSVKDAYRKIQWLWEKDNVIKLQDKLKTNTSRLSLLAALTSQQSKRVDDTTLMRRITEVKEAIDRRQGEAVEAIAAQNDKLMALDKSLGLQRETSGSIFMTTKTILQSVLCIKDMLEALSRFVVDQQYKVTDSRYFAAPDPTLHKSIVLEDALGNRIDINWGLVHSWEFFDLLLAHQFEGMRGHDMVLRQQYALEDSCSGKDISRDIPWNAAVRRGMKLDMSMIFVGFAIGAFCPRCGTGTQVAVGQNAQCGNENCGMWIRVMEPAESTVTSRLQTGTVEEITDSEELEVQPEMKIIRDEPANFQRVRLIKQEANQPGNSDSENRMRKSVLTRIEWRQGGNKVSVTGSLFRWSRKSRLLPITGQPGVFARSIYALPGTHHIKFLVDGAMRTSPDLPTTVDFDNNLVNYIEV</sequence>
<organism evidence="1 2">
    <name type="scientific">Lasiodiplodia mahajangana</name>
    <dbReference type="NCBI Taxonomy" id="1108764"/>
    <lineage>
        <taxon>Eukaryota</taxon>
        <taxon>Fungi</taxon>
        <taxon>Dikarya</taxon>
        <taxon>Ascomycota</taxon>
        <taxon>Pezizomycotina</taxon>
        <taxon>Dothideomycetes</taxon>
        <taxon>Dothideomycetes incertae sedis</taxon>
        <taxon>Botryosphaeriales</taxon>
        <taxon>Botryosphaeriaceae</taxon>
        <taxon>Lasiodiplodia</taxon>
    </lineage>
</organism>
<comment type="caution">
    <text evidence="1">The sequence shown here is derived from an EMBL/GenBank/DDBJ whole genome shotgun (WGS) entry which is preliminary data.</text>
</comment>
<dbReference type="EMBL" id="JAPUUL010001430">
    <property type="protein sequence ID" value="KAJ8127426.1"/>
    <property type="molecule type" value="Genomic_DNA"/>
</dbReference>
<evidence type="ECO:0000313" key="1">
    <source>
        <dbReference type="EMBL" id="KAJ8127426.1"/>
    </source>
</evidence>
<gene>
    <name evidence="1" type="ORF">O1611_g6211</name>
</gene>
<name>A0ACC2JJ18_9PEZI</name>
<proteinExistence type="predicted"/>